<dbReference type="STRING" id="1122156.SAMN02745117_00492"/>
<sequence length="413" mass="43620">MQKKNRKRLFYVLLLLVLVGAGYAAYTYWLKPEPIVNYASAPVVRGDIENTVLASGTLEASQQVAVGAQVSGQVKHLAVELGQNVKAGDLIAEIDSLTQQNALRNAEAALTTNRAQLRSQQASLAQAKLAFERQKQLRAADASSRAEYEAAEASYKVALANIESQKAQIAQAEISADTARLNLGYTRITAPMDGQVVAIVTKEGQTVNANQSAPTIIILAQLDTMTIKAQISEADVTKVTPGLPVFFTILGEPDRRYEASLRTIEPAPESISSTTTSSSSSASTTSAVYYNGLFDVPNPDGKLRISMTAQVYIVRDHAQGVLTIPAAALGRRGPDGQYMVRVLNAEGQPEPRRVSVGLNNNITAEVTEGLSEGDRVVVADAAASGNASGNPGGPPGSNRRTPGGPGSHGGLRL</sequence>
<reference evidence="10 11" key="1">
    <citation type="submission" date="2016-11" db="EMBL/GenBank/DDBJ databases">
        <authorList>
            <person name="Jaros S."/>
            <person name="Januszkiewicz K."/>
            <person name="Wedrychowicz H."/>
        </authorList>
    </citation>
    <scope>NUCLEOTIDE SEQUENCE [LARGE SCALE GENOMIC DNA]</scope>
    <source>
        <strain evidence="10 11">DSM 16112</strain>
    </source>
</reference>
<feature type="domain" description="Multidrug resistance protein MdtA-like C-terminal permuted SH3" evidence="9">
    <location>
        <begin position="321"/>
        <end position="379"/>
    </location>
</feature>
<evidence type="ECO:0000256" key="2">
    <source>
        <dbReference type="ARBA" id="ARBA00009477"/>
    </source>
</evidence>
<evidence type="ECO:0000256" key="3">
    <source>
        <dbReference type="ARBA" id="ARBA00022448"/>
    </source>
</evidence>
<feature type="compositionally biased region" description="Gly residues" evidence="6">
    <location>
        <begin position="403"/>
        <end position="413"/>
    </location>
</feature>
<feature type="domain" description="Multidrug resistance protein MdtA-like barrel-sandwich hybrid" evidence="7">
    <location>
        <begin position="63"/>
        <end position="218"/>
    </location>
</feature>
<dbReference type="GO" id="GO:0019898">
    <property type="term" value="C:extrinsic component of membrane"/>
    <property type="evidence" value="ECO:0007669"/>
    <property type="project" value="InterPro"/>
</dbReference>
<dbReference type="GO" id="GO:0015562">
    <property type="term" value="F:efflux transmembrane transporter activity"/>
    <property type="evidence" value="ECO:0007669"/>
    <property type="project" value="TreeGrafter"/>
</dbReference>
<dbReference type="Pfam" id="PF25967">
    <property type="entry name" value="RND-MFP_C"/>
    <property type="match status" value="1"/>
</dbReference>
<dbReference type="Gene3D" id="6.20.50.140">
    <property type="match status" value="1"/>
</dbReference>
<dbReference type="PANTHER" id="PTHR30469">
    <property type="entry name" value="MULTIDRUG RESISTANCE PROTEIN MDTA"/>
    <property type="match status" value="1"/>
</dbReference>
<dbReference type="AlphaFoldDB" id="A0A1M4UIM1"/>
<evidence type="ECO:0000256" key="5">
    <source>
        <dbReference type="SAM" id="Coils"/>
    </source>
</evidence>
<dbReference type="InterPro" id="IPR058625">
    <property type="entry name" value="MdtA-like_BSH"/>
</dbReference>
<dbReference type="Gene3D" id="2.40.50.100">
    <property type="match status" value="1"/>
</dbReference>
<evidence type="ECO:0000256" key="6">
    <source>
        <dbReference type="SAM" id="MobiDB-lite"/>
    </source>
</evidence>
<dbReference type="PANTHER" id="PTHR30469:SF33">
    <property type="entry name" value="SLR1207 PROTEIN"/>
    <property type="match status" value="1"/>
</dbReference>
<dbReference type="GO" id="GO:1990195">
    <property type="term" value="C:macrolide transmembrane transporter complex"/>
    <property type="evidence" value="ECO:0007669"/>
    <property type="project" value="InterPro"/>
</dbReference>
<evidence type="ECO:0000259" key="8">
    <source>
        <dbReference type="Pfam" id="PF25944"/>
    </source>
</evidence>
<accession>A0A1M4UIM1</accession>
<dbReference type="GO" id="GO:1990961">
    <property type="term" value="P:xenobiotic detoxification by transmembrane export across the plasma membrane"/>
    <property type="evidence" value="ECO:0007669"/>
    <property type="project" value="InterPro"/>
</dbReference>
<dbReference type="GO" id="GO:0030313">
    <property type="term" value="C:cell envelope"/>
    <property type="evidence" value="ECO:0007669"/>
    <property type="project" value="UniProtKB-SubCell"/>
</dbReference>
<name>A0A1M4UIM1_9BURK</name>
<dbReference type="GO" id="GO:1990281">
    <property type="term" value="C:efflux pump complex"/>
    <property type="evidence" value="ECO:0007669"/>
    <property type="project" value="TreeGrafter"/>
</dbReference>
<dbReference type="NCBIfam" id="TIGR01730">
    <property type="entry name" value="RND_mfp"/>
    <property type="match status" value="1"/>
</dbReference>
<proteinExistence type="inferred from homology"/>
<dbReference type="InterPro" id="IPR058627">
    <property type="entry name" value="MdtA-like_C"/>
</dbReference>
<dbReference type="Pfam" id="PF25944">
    <property type="entry name" value="Beta-barrel_RND"/>
    <property type="match status" value="1"/>
</dbReference>
<dbReference type="RefSeq" id="WP_073354325.1">
    <property type="nucleotide sequence ID" value="NZ_FQUZ01000004.1"/>
</dbReference>
<dbReference type="InterPro" id="IPR058626">
    <property type="entry name" value="MdtA-like_b-barrel"/>
</dbReference>
<evidence type="ECO:0000259" key="9">
    <source>
        <dbReference type="Pfam" id="PF25967"/>
    </source>
</evidence>
<feature type="region of interest" description="Disordered" evidence="6">
    <location>
        <begin position="379"/>
        <end position="413"/>
    </location>
</feature>
<comment type="subcellular location">
    <subcellularLocation>
        <location evidence="1">Cell membrane</location>
    </subcellularLocation>
</comment>
<protein>
    <submittedName>
        <fullName evidence="10">Membrane fusion protein, macrolide-specific efflux system</fullName>
    </submittedName>
</protein>
<dbReference type="Gene3D" id="6.10.140.1990">
    <property type="match status" value="1"/>
</dbReference>
<dbReference type="InterPro" id="IPR006143">
    <property type="entry name" value="RND_pump_MFP"/>
</dbReference>
<evidence type="ECO:0000313" key="11">
    <source>
        <dbReference type="Proteomes" id="UP000184327"/>
    </source>
</evidence>
<dbReference type="InterPro" id="IPR030190">
    <property type="entry name" value="MacA_alpha-hairpin_sf"/>
</dbReference>
<dbReference type="Pfam" id="PF25917">
    <property type="entry name" value="BSH_RND"/>
    <property type="match status" value="1"/>
</dbReference>
<keyword evidence="11" id="KW-1185">Reference proteome</keyword>
<feature type="domain" description="Multidrug resistance protein MdtA-like beta-barrel" evidence="8">
    <location>
        <begin position="224"/>
        <end position="314"/>
    </location>
</feature>
<dbReference type="EMBL" id="FQUZ01000004">
    <property type="protein sequence ID" value="SHE56611.1"/>
    <property type="molecule type" value="Genomic_DNA"/>
</dbReference>
<organism evidence="10 11">
    <name type="scientific">Lampropedia hyalina DSM 16112</name>
    <dbReference type="NCBI Taxonomy" id="1122156"/>
    <lineage>
        <taxon>Bacteria</taxon>
        <taxon>Pseudomonadati</taxon>
        <taxon>Pseudomonadota</taxon>
        <taxon>Betaproteobacteria</taxon>
        <taxon>Burkholderiales</taxon>
        <taxon>Comamonadaceae</taxon>
        <taxon>Lampropedia</taxon>
    </lineage>
</organism>
<evidence type="ECO:0000259" key="7">
    <source>
        <dbReference type="Pfam" id="PF25917"/>
    </source>
</evidence>
<gene>
    <name evidence="10" type="ORF">SAMN02745117_00492</name>
</gene>
<evidence type="ECO:0000256" key="1">
    <source>
        <dbReference type="ARBA" id="ARBA00004236"/>
    </source>
</evidence>
<dbReference type="Gene3D" id="2.40.30.170">
    <property type="match status" value="1"/>
</dbReference>
<dbReference type="OrthoDB" id="9784484at2"/>
<evidence type="ECO:0000313" key="10">
    <source>
        <dbReference type="EMBL" id="SHE56611.1"/>
    </source>
</evidence>
<feature type="coiled-coil region" evidence="5">
    <location>
        <begin position="148"/>
        <end position="182"/>
    </location>
</feature>
<dbReference type="SUPFAM" id="SSF111369">
    <property type="entry name" value="HlyD-like secretion proteins"/>
    <property type="match status" value="1"/>
</dbReference>
<evidence type="ECO:0000256" key="4">
    <source>
        <dbReference type="ARBA" id="ARBA00023054"/>
    </source>
</evidence>
<keyword evidence="4 5" id="KW-0175">Coiled coil</keyword>
<dbReference type="Proteomes" id="UP000184327">
    <property type="component" value="Unassembled WGS sequence"/>
</dbReference>
<comment type="similarity">
    <text evidence="2">Belongs to the membrane fusion protein (MFP) (TC 8.A.1) family.</text>
</comment>
<keyword evidence="3" id="KW-0813">Transport</keyword>